<protein>
    <submittedName>
        <fullName evidence="2 3">Uncharacterized protein</fullName>
    </submittedName>
</protein>
<gene>
    <name evidence="3" type="primary">LOC112276262</name>
    <name evidence="2" type="ORF">PHYPA_028284</name>
</gene>
<feature type="compositionally biased region" description="Basic and acidic residues" evidence="1">
    <location>
        <begin position="87"/>
        <end position="101"/>
    </location>
</feature>
<dbReference type="eggNOG" id="ENOG502S60T">
    <property type="taxonomic scope" value="Eukaryota"/>
</dbReference>
<dbReference type="PaxDb" id="3218-PP1S49_203V6.1"/>
<dbReference type="RefSeq" id="XP_024363182.1">
    <property type="nucleotide sequence ID" value="XM_024507414.2"/>
</dbReference>
<sequence length="101" mass="10968">MEKYEVEEKKQAAADALMHYSQFAMVCISQGVSPSKLRLHLLKEISGMPTALKKQFPQQSSPSSASNVTSKDRGSSSSGVVAAAEMPIDRFPHLQNRDMGG</sequence>
<organism evidence="2">
    <name type="scientific">Physcomitrium patens</name>
    <name type="common">Spreading-leaved earth moss</name>
    <name type="synonym">Physcomitrella patens</name>
    <dbReference type="NCBI Taxonomy" id="3218"/>
    <lineage>
        <taxon>Eukaryota</taxon>
        <taxon>Viridiplantae</taxon>
        <taxon>Streptophyta</taxon>
        <taxon>Embryophyta</taxon>
        <taxon>Bryophyta</taxon>
        <taxon>Bryophytina</taxon>
        <taxon>Bryopsida</taxon>
        <taxon>Funariidae</taxon>
        <taxon>Funariales</taxon>
        <taxon>Funariaceae</taxon>
        <taxon>Physcomitrium</taxon>
    </lineage>
</organism>
<dbReference type="PANTHER" id="PTHR48210:SF1">
    <property type="entry name" value="OS05G0352800 PROTEIN"/>
    <property type="match status" value="1"/>
</dbReference>
<dbReference type="Proteomes" id="UP000006727">
    <property type="component" value="Chromosome 23"/>
</dbReference>
<dbReference type="EMBL" id="ABEU02000023">
    <property type="protein sequence ID" value="PNR29590.1"/>
    <property type="molecule type" value="Genomic_DNA"/>
</dbReference>
<evidence type="ECO:0000313" key="2">
    <source>
        <dbReference type="EMBL" id="PNR29590.1"/>
    </source>
</evidence>
<feature type="region of interest" description="Disordered" evidence="1">
    <location>
        <begin position="52"/>
        <end position="101"/>
    </location>
</feature>
<dbReference type="HOGENOM" id="CLU_2296422_0_0_1"/>
<accession>A9S5F4</accession>
<reference evidence="3" key="3">
    <citation type="submission" date="2020-12" db="UniProtKB">
        <authorList>
            <consortium name="EnsemblPlants"/>
        </authorList>
    </citation>
    <scope>IDENTIFICATION</scope>
</reference>
<reference evidence="2 4" key="2">
    <citation type="journal article" date="2018" name="Plant J.">
        <title>The Physcomitrella patens chromosome-scale assembly reveals moss genome structure and evolution.</title>
        <authorList>
            <person name="Lang D."/>
            <person name="Ullrich K.K."/>
            <person name="Murat F."/>
            <person name="Fuchs J."/>
            <person name="Jenkins J."/>
            <person name="Haas F.B."/>
            <person name="Piednoel M."/>
            <person name="Gundlach H."/>
            <person name="Van Bel M."/>
            <person name="Meyberg R."/>
            <person name="Vives C."/>
            <person name="Morata J."/>
            <person name="Symeonidi A."/>
            <person name="Hiss M."/>
            <person name="Muchero W."/>
            <person name="Kamisugi Y."/>
            <person name="Saleh O."/>
            <person name="Blanc G."/>
            <person name="Decker E.L."/>
            <person name="van Gessel N."/>
            <person name="Grimwood J."/>
            <person name="Hayes R.D."/>
            <person name="Graham S.W."/>
            <person name="Gunter L.E."/>
            <person name="McDaniel S.F."/>
            <person name="Hoernstein S.N.W."/>
            <person name="Larsson A."/>
            <person name="Li F.W."/>
            <person name="Perroud P.F."/>
            <person name="Phillips J."/>
            <person name="Ranjan P."/>
            <person name="Rokshar D.S."/>
            <person name="Rothfels C.J."/>
            <person name="Schneider L."/>
            <person name="Shu S."/>
            <person name="Stevenson D.W."/>
            <person name="Thummler F."/>
            <person name="Tillich M."/>
            <person name="Villarreal Aguilar J.C."/>
            <person name="Widiez T."/>
            <person name="Wong G.K."/>
            <person name="Wymore A."/>
            <person name="Zhang Y."/>
            <person name="Zimmer A.D."/>
            <person name="Quatrano R.S."/>
            <person name="Mayer K.F.X."/>
            <person name="Goodstein D."/>
            <person name="Casacuberta J.M."/>
            <person name="Vandepoele K."/>
            <person name="Reski R."/>
            <person name="Cuming A.C."/>
            <person name="Tuskan G.A."/>
            <person name="Maumus F."/>
            <person name="Salse J."/>
            <person name="Schmutz J."/>
            <person name="Rensing S.A."/>
        </authorList>
    </citation>
    <scope>NUCLEOTIDE SEQUENCE [LARGE SCALE GENOMIC DNA]</scope>
    <source>
        <strain evidence="3 4">cv. Gransden 2004</strain>
    </source>
</reference>
<evidence type="ECO:0000313" key="3">
    <source>
        <dbReference type="EnsemblPlants" id="Pp3c23_18910V3.1"/>
    </source>
</evidence>
<feature type="compositionally biased region" description="Low complexity" evidence="1">
    <location>
        <begin position="75"/>
        <end position="84"/>
    </location>
</feature>
<keyword evidence="4" id="KW-1185">Reference proteome</keyword>
<evidence type="ECO:0000313" key="4">
    <source>
        <dbReference type="Proteomes" id="UP000006727"/>
    </source>
</evidence>
<evidence type="ECO:0000256" key="1">
    <source>
        <dbReference type="SAM" id="MobiDB-lite"/>
    </source>
</evidence>
<dbReference type="OMA" id="SQFAMVC"/>
<name>A9S5F4_PHYPA</name>
<feature type="compositionally biased region" description="Low complexity" evidence="1">
    <location>
        <begin position="57"/>
        <end position="66"/>
    </location>
</feature>
<reference evidence="2 4" key="1">
    <citation type="journal article" date="2008" name="Science">
        <title>The Physcomitrella genome reveals evolutionary insights into the conquest of land by plants.</title>
        <authorList>
            <person name="Rensing S."/>
            <person name="Lang D."/>
            <person name="Zimmer A."/>
            <person name="Terry A."/>
            <person name="Salamov A."/>
            <person name="Shapiro H."/>
            <person name="Nishiyama T."/>
            <person name="Perroud P.-F."/>
            <person name="Lindquist E."/>
            <person name="Kamisugi Y."/>
            <person name="Tanahashi T."/>
            <person name="Sakakibara K."/>
            <person name="Fujita T."/>
            <person name="Oishi K."/>
            <person name="Shin-I T."/>
            <person name="Kuroki Y."/>
            <person name="Toyoda A."/>
            <person name="Suzuki Y."/>
            <person name="Hashimoto A."/>
            <person name="Yamaguchi K."/>
            <person name="Sugano A."/>
            <person name="Kohara Y."/>
            <person name="Fujiyama A."/>
            <person name="Anterola A."/>
            <person name="Aoki S."/>
            <person name="Ashton N."/>
            <person name="Barbazuk W.B."/>
            <person name="Barker E."/>
            <person name="Bennetzen J."/>
            <person name="Bezanilla M."/>
            <person name="Blankenship R."/>
            <person name="Cho S.H."/>
            <person name="Dutcher S."/>
            <person name="Estelle M."/>
            <person name="Fawcett J.A."/>
            <person name="Gundlach H."/>
            <person name="Hanada K."/>
            <person name="Heyl A."/>
            <person name="Hicks K.A."/>
            <person name="Hugh J."/>
            <person name="Lohr M."/>
            <person name="Mayer K."/>
            <person name="Melkozernov A."/>
            <person name="Murata T."/>
            <person name="Nelson D."/>
            <person name="Pils B."/>
            <person name="Prigge M."/>
            <person name="Reiss B."/>
            <person name="Renner T."/>
            <person name="Rombauts S."/>
            <person name="Rushton P."/>
            <person name="Sanderfoot A."/>
            <person name="Schween G."/>
            <person name="Shiu S.-H."/>
            <person name="Stueber K."/>
            <person name="Theodoulou F.L."/>
            <person name="Tu H."/>
            <person name="Van de Peer Y."/>
            <person name="Verrier P.J."/>
            <person name="Waters E."/>
            <person name="Wood A."/>
            <person name="Yang L."/>
            <person name="Cove D."/>
            <person name="Cuming A."/>
            <person name="Hasebe M."/>
            <person name="Lucas S."/>
            <person name="Mishler D.B."/>
            <person name="Reski R."/>
            <person name="Grigoriev I."/>
            <person name="Quatrano R.S."/>
            <person name="Boore J.L."/>
        </authorList>
    </citation>
    <scope>NUCLEOTIDE SEQUENCE [LARGE SCALE GENOMIC DNA]</scope>
    <source>
        <strain evidence="3 4">cv. Gransden 2004</strain>
    </source>
</reference>
<dbReference type="PANTHER" id="PTHR48210">
    <property type="entry name" value="OS05G0352800 PROTEIN"/>
    <property type="match status" value="1"/>
</dbReference>
<proteinExistence type="predicted"/>
<dbReference type="GeneID" id="112276262"/>
<dbReference type="AlphaFoldDB" id="A9S5F4"/>
<dbReference type="Gramene" id="Pp3c23_18910V3.1">
    <property type="protein sequence ID" value="Pp3c23_18910V3.1"/>
    <property type="gene ID" value="Pp3c23_18910"/>
</dbReference>
<dbReference type="EnsemblPlants" id="Pp3c23_18910V3.1">
    <property type="protein sequence ID" value="Pp3c23_18910V3.1"/>
    <property type="gene ID" value="Pp3c23_18910"/>
</dbReference>